<dbReference type="EMBL" id="CM003534">
    <property type="protein sequence ID" value="RCV33803.1"/>
    <property type="molecule type" value="Genomic_DNA"/>
</dbReference>
<sequence>MRIERAGEGREDLFTACNLEWFSDVSGIRSDRHGLDAHKHPESCSSPKARLPSDRLSSSRPTMNAAAPAAARGGIRWQPCSSETRFLFPLFLRVRLHSSF</sequence>
<feature type="compositionally biased region" description="Basic and acidic residues" evidence="1">
    <location>
        <begin position="32"/>
        <end position="42"/>
    </location>
</feature>
<dbReference type="AlphaFoldDB" id="A0A368RUL7"/>
<protein>
    <submittedName>
        <fullName evidence="2">Uncharacterized protein</fullName>
    </submittedName>
</protein>
<reference evidence="2" key="1">
    <citation type="journal article" date="2012" name="Nat. Biotechnol.">
        <title>Reference genome sequence of the model plant Setaria.</title>
        <authorList>
            <person name="Bennetzen J.L."/>
            <person name="Schmutz J."/>
            <person name="Wang H."/>
            <person name="Percifield R."/>
            <person name="Hawkins J."/>
            <person name="Pontaroli A.C."/>
            <person name="Estep M."/>
            <person name="Feng L."/>
            <person name="Vaughn J.N."/>
            <person name="Grimwood J."/>
            <person name="Jenkins J."/>
            <person name="Barry K."/>
            <person name="Lindquist E."/>
            <person name="Hellsten U."/>
            <person name="Deshpande S."/>
            <person name="Wang X."/>
            <person name="Wu X."/>
            <person name="Mitros T."/>
            <person name="Triplett J."/>
            <person name="Yang X."/>
            <person name="Ye C.Y."/>
            <person name="Mauro-Herrera M."/>
            <person name="Wang L."/>
            <person name="Li P."/>
            <person name="Sharma M."/>
            <person name="Sharma R."/>
            <person name="Ronald P.C."/>
            <person name="Panaud O."/>
            <person name="Kellogg E.A."/>
            <person name="Brutnell T.P."/>
            <person name="Doust A.N."/>
            <person name="Tuskan G.A."/>
            <person name="Rokhsar D."/>
            <person name="Devos K.M."/>
        </authorList>
    </citation>
    <scope>NUCLEOTIDE SEQUENCE [LARGE SCALE GENOMIC DNA]</scope>
    <source>
        <strain evidence="2">Yugu1</strain>
    </source>
</reference>
<feature type="region of interest" description="Disordered" evidence="1">
    <location>
        <begin position="32"/>
        <end position="71"/>
    </location>
</feature>
<feature type="compositionally biased region" description="Low complexity" evidence="1">
    <location>
        <begin position="54"/>
        <end position="71"/>
    </location>
</feature>
<name>A0A368RUL7_SETIT</name>
<gene>
    <name evidence="2" type="ORF">SETIT_7G111900v2</name>
</gene>
<organism evidence="2">
    <name type="scientific">Setaria italica</name>
    <name type="common">Foxtail millet</name>
    <name type="synonym">Panicum italicum</name>
    <dbReference type="NCBI Taxonomy" id="4555"/>
    <lineage>
        <taxon>Eukaryota</taxon>
        <taxon>Viridiplantae</taxon>
        <taxon>Streptophyta</taxon>
        <taxon>Embryophyta</taxon>
        <taxon>Tracheophyta</taxon>
        <taxon>Spermatophyta</taxon>
        <taxon>Magnoliopsida</taxon>
        <taxon>Liliopsida</taxon>
        <taxon>Poales</taxon>
        <taxon>Poaceae</taxon>
        <taxon>PACMAD clade</taxon>
        <taxon>Panicoideae</taxon>
        <taxon>Panicodae</taxon>
        <taxon>Paniceae</taxon>
        <taxon>Cenchrinae</taxon>
        <taxon>Setaria</taxon>
    </lineage>
</organism>
<accession>A0A368RUL7</accession>
<reference evidence="2" key="2">
    <citation type="submission" date="2015-07" db="EMBL/GenBank/DDBJ databases">
        <authorList>
            <person name="Noorani M."/>
        </authorList>
    </citation>
    <scope>NUCLEOTIDE SEQUENCE</scope>
    <source>
        <strain evidence="2">Yugu1</strain>
    </source>
</reference>
<evidence type="ECO:0000313" key="2">
    <source>
        <dbReference type="EMBL" id="RCV33803.1"/>
    </source>
</evidence>
<proteinExistence type="predicted"/>
<evidence type="ECO:0000256" key="1">
    <source>
        <dbReference type="SAM" id="MobiDB-lite"/>
    </source>
</evidence>